<dbReference type="InterPro" id="IPR044839">
    <property type="entry name" value="NDR1-like"/>
</dbReference>
<dbReference type="OrthoDB" id="1889094at2759"/>
<dbReference type="Proteomes" id="UP000507222">
    <property type="component" value="Unassembled WGS sequence"/>
</dbReference>
<reference evidence="3 5" key="2">
    <citation type="submission" date="2020-05" db="EMBL/GenBank/DDBJ databases">
        <authorList>
            <person name="Campoy J."/>
            <person name="Schneeberger K."/>
            <person name="Spophaly S."/>
        </authorList>
    </citation>
    <scope>NUCLEOTIDE SEQUENCE [LARGE SCALE GENOMIC DNA]</scope>
    <source>
        <strain evidence="3">PruArmRojPasFocal</strain>
    </source>
</reference>
<evidence type="ECO:0000256" key="1">
    <source>
        <dbReference type="ARBA" id="ARBA00004370"/>
    </source>
</evidence>
<sequence length="166" mass="18799">MGTVAIMLYIYEPKQPKIIVTNASLTHFNFTNTSNALCYNLTLNVAIPNKWVGIHYCAIQVIANYRKKTFALVNLASPPFYQGHKNTTILQHFNSETAAGVYSIDVKLALRVRARYATYTLGDYESDKINCKLKIWKDGEFKAEVIGGHKGWLVLDEVREVIQKVV</sequence>
<evidence type="ECO:0000313" key="4">
    <source>
        <dbReference type="EMBL" id="CAB4317567.1"/>
    </source>
</evidence>
<evidence type="ECO:0000313" key="3">
    <source>
        <dbReference type="EMBL" id="CAB4287184.1"/>
    </source>
</evidence>
<organism evidence="3 5">
    <name type="scientific">Prunus armeniaca</name>
    <name type="common">Apricot</name>
    <name type="synonym">Armeniaca vulgaris</name>
    <dbReference type="NCBI Taxonomy" id="36596"/>
    <lineage>
        <taxon>Eukaryota</taxon>
        <taxon>Viridiplantae</taxon>
        <taxon>Streptophyta</taxon>
        <taxon>Embryophyta</taxon>
        <taxon>Tracheophyta</taxon>
        <taxon>Spermatophyta</taxon>
        <taxon>Magnoliopsida</taxon>
        <taxon>eudicotyledons</taxon>
        <taxon>Gunneridae</taxon>
        <taxon>Pentapetalae</taxon>
        <taxon>rosids</taxon>
        <taxon>fabids</taxon>
        <taxon>Rosales</taxon>
        <taxon>Rosaceae</taxon>
        <taxon>Amygdaloideae</taxon>
        <taxon>Amygdaleae</taxon>
        <taxon>Prunus</taxon>
    </lineage>
</organism>
<dbReference type="Proteomes" id="UP000507245">
    <property type="component" value="Unassembled WGS sequence"/>
</dbReference>
<keyword evidence="2" id="KW-0472">Membrane</keyword>
<accession>A0A6J5VGZ1</accession>
<evidence type="ECO:0000313" key="6">
    <source>
        <dbReference type="Proteomes" id="UP000507245"/>
    </source>
</evidence>
<name>A0A6J5VGZ1_PRUAR</name>
<dbReference type="GO" id="GO:0098542">
    <property type="term" value="P:defense response to other organism"/>
    <property type="evidence" value="ECO:0007669"/>
    <property type="project" value="InterPro"/>
</dbReference>
<reference evidence="6" key="1">
    <citation type="journal article" date="2020" name="Genome Biol.">
        <title>Gamete binning: chromosome-level and haplotype-resolved genome assembly enabled by high-throughput single-cell sequencing of gamete genomes.</title>
        <authorList>
            <person name="Campoy J.A."/>
            <person name="Sun H."/>
            <person name="Goel M."/>
            <person name="Jiao W.-B."/>
            <person name="Folz-Donahue K."/>
            <person name="Wang N."/>
            <person name="Rubio M."/>
            <person name="Liu C."/>
            <person name="Kukat C."/>
            <person name="Ruiz D."/>
            <person name="Huettel B."/>
            <person name="Schneeberger K."/>
        </authorList>
    </citation>
    <scope>NUCLEOTIDE SEQUENCE [LARGE SCALE GENOMIC DNA]</scope>
    <source>
        <strain evidence="6">cv. Rojo Pasion</strain>
    </source>
</reference>
<proteinExistence type="predicted"/>
<dbReference type="PANTHER" id="PTHR31415:SF109">
    <property type="entry name" value="NDR1_HIN1-LIKE PROTEIN 10"/>
    <property type="match status" value="1"/>
</dbReference>
<protein>
    <recommendedName>
        <fullName evidence="7">Late embryogenesis abundant protein LEA-2 subgroup domain-containing protein</fullName>
    </recommendedName>
</protein>
<dbReference type="PANTHER" id="PTHR31415">
    <property type="entry name" value="OS05G0367900 PROTEIN"/>
    <property type="match status" value="1"/>
</dbReference>
<dbReference type="EMBL" id="CAEKDK010000007">
    <property type="protein sequence ID" value="CAB4287184.1"/>
    <property type="molecule type" value="Genomic_DNA"/>
</dbReference>
<dbReference type="AlphaFoldDB" id="A0A6J5VGZ1"/>
<dbReference type="GO" id="GO:0009506">
    <property type="term" value="C:plasmodesma"/>
    <property type="evidence" value="ECO:0007669"/>
    <property type="project" value="TreeGrafter"/>
</dbReference>
<comment type="subcellular location">
    <subcellularLocation>
        <location evidence="1">Membrane</location>
    </subcellularLocation>
</comment>
<evidence type="ECO:0000313" key="5">
    <source>
        <dbReference type="Proteomes" id="UP000507222"/>
    </source>
</evidence>
<gene>
    <name evidence="3" type="ORF">CURHAP_LOCUS45065</name>
    <name evidence="4" type="ORF">ORAREDHAP_LOCUS44409</name>
</gene>
<evidence type="ECO:0008006" key="7">
    <source>
        <dbReference type="Google" id="ProtNLM"/>
    </source>
</evidence>
<dbReference type="GO" id="GO:0005886">
    <property type="term" value="C:plasma membrane"/>
    <property type="evidence" value="ECO:0007669"/>
    <property type="project" value="TreeGrafter"/>
</dbReference>
<keyword evidence="6" id="KW-1185">Reference proteome</keyword>
<evidence type="ECO:0000256" key="2">
    <source>
        <dbReference type="ARBA" id="ARBA00023136"/>
    </source>
</evidence>
<dbReference type="EMBL" id="CAEKKB010000007">
    <property type="protein sequence ID" value="CAB4317567.1"/>
    <property type="molecule type" value="Genomic_DNA"/>
</dbReference>